<dbReference type="AlphaFoldDB" id="A0A101RK56"/>
<evidence type="ECO:0000313" key="3">
    <source>
        <dbReference type="Proteomes" id="UP000053669"/>
    </source>
</evidence>
<accession>A0A101RK56</accession>
<organism evidence="2 3">
    <name type="scientific">Streptomyces canus</name>
    <dbReference type="NCBI Taxonomy" id="58343"/>
    <lineage>
        <taxon>Bacteria</taxon>
        <taxon>Bacillati</taxon>
        <taxon>Actinomycetota</taxon>
        <taxon>Actinomycetes</taxon>
        <taxon>Kitasatosporales</taxon>
        <taxon>Streptomycetaceae</taxon>
        <taxon>Streptomyces</taxon>
        <taxon>Streptomyces aurantiacus group</taxon>
    </lineage>
</organism>
<reference evidence="2 3" key="1">
    <citation type="submission" date="2015-10" db="EMBL/GenBank/DDBJ databases">
        <title>Draft genome sequence of Streptomyces canus DSM 40017, type strain for the species Streptomyces canus.</title>
        <authorList>
            <person name="Ruckert C."/>
            <person name="Winkler A."/>
            <person name="Kalinowski J."/>
            <person name="Kampfer P."/>
            <person name="Glaeser S."/>
        </authorList>
    </citation>
    <scope>NUCLEOTIDE SEQUENCE [LARGE SCALE GENOMIC DNA]</scope>
    <source>
        <strain evidence="2 3">DSM 40017</strain>
    </source>
</reference>
<comment type="caution">
    <text evidence="2">The sequence shown here is derived from an EMBL/GenBank/DDBJ whole genome shotgun (WGS) entry which is preliminary data.</text>
</comment>
<protein>
    <submittedName>
        <fullName evidence="2">Uncharacterized protein</fullName>
    </submittedName>
</protein>
<evidence type="ECO:0000313" key="2">
    <source>
        <dbReference type="EMBL" id="KUN55485.1"/>
    </source>
</evidence>
<evidence type="ECO:0000256" key="1">
    <source>
        <dbReference type="SAM" id="MobiDB-lite"/>
    </source>
</evidence>
<proteinExistence type="predicted"/>
<gene>
    <name evidence="2" type="ORF">AQJ46_49535</name>
</gene>
<sequence>MSTDPTRLQVQVAADIHDRSVQGRATVPRVNHMHGPQTGMDADSTARPLTSDDVSELVPLLLAEVKQAFASSRWALINSGTERVKWLVYAGAALSHCCRLLAEMETAGRADQEMAVRLLGRAHLEAWVVCLYIRFGEYPALERLGQAELRHLIGLQQEADAIDAMLAADRKEARRRRKKVEKANVGIARWNAANPNEGAKPLHELPHVPQLKPVSLDLSEAIAGFGPLAAQELTVSEMVDTLTKWGPTRGFATESFRTLYFYYRLLSGLGTHASMTVLDQYVPTRPSDSFVRVRAAPSLGTAADQLRCTALYATAYAAGFVLGAHGCDTPVADRIEATLYPNPADRSAWSPGTRPVKGRPR</sequence>
<name>A0A101RK56_9ACTN</name>
<dbReference type="EMBL" id="LMWU01000081">
    <property type="protein sequence ID" value="KUN55485.1"/>
    <property type="molecule type" value="Genomic_DNA"/>
</dbReference>
<dbReference type="Proteomes" id="UP000053669">
    <property type="component" value="Unassembled WGS sequence"/>
</dbReference>
<feature type="region of interest" description="Disordered" evidence="1">
    <location>
        <begin position="29"/>
        <end position="48"/>
    </location>
</feature>